<sequence length="498" mass="53468">MLSESKLYIVGIGPGGRNLLTRRAEAAIAEARSVVGYRPYLDLVSDLLEGKSVSSTGMGREVDRAREAVDLLEEGSVALISSGDPNVYGMAGLGLEVASGRVGLSRVEVIPGITSFSAAACRAGITFRESAAVISLSDLLTPWPRIEKRTRIASDLNMPIAIYNPRSKKRTWQLERILDIVAKDGDSDRNLLVARNVSRLGETLWWTTAGEMREREELRQKVDMFTLLIIEGVGMKGGEGGASGGGMRGDERMDPGGSGSEPRIHLVGVGPGDPAHLTSEAEVLIGSSDLILGPERHLHAVGELARGETISHDGGFEERIQARIQAAKKAEGRGMTASILFGGDPATFSSAWRALEPSNLGTSKVHVSPGVGAFSAAAARIGAPLVGDFALLSGLDDDTPERARRLMKGGFAVVIYNQSSEKLSDLAERISSLDPERPFGLVQDATRPEERIAVGRAIDLARPKFDGRRCTLVLAGPEARIKEDRIITRRGYQTKYDY</sequence>
<dbReference type="InterPro" id="IPR051810">
    <property type="entry name" value="Precorrin_MeTrfase"/>
</dbReference>
<dbReference type="Proteomes" id="UP000057043">
    <property type="component" value="Unassembled WGS sequence"/>
</dbReference>
<dbReference type="PANTHER" id="PTHR47036:SF1">
    <property type="entry name" value="COBALT-FACTOR III C(17)-METHYLTRANSFERASE-RELATED"/>
    <property type="match status" value="1"/>
</dbReference>
<keyword evidence="5" id="KW-0949">S-adenosyl-L-methionine</keyword>
<dbReference type="InterPro" id="IPR014776">
    <property type="entry name" value="4pyrrole_Mease_sub2"/>
</dbReference>
<evidence type="ECO:0000313" key="11">
    <source>
        <dbReference type="Proteomes" id="UP000057043"/>
    </source>
</evidence>
<evidence type="ECO:0000256" key="1">
    <source>
        <dbReference type="ARBA" id="ARBA00004953"/>
    </source>
</evidence>
<dbReference type="InterPro" id="IPR000878">
    <property type="entry name" value="4pyrrol_Mease"/>
</dbReference>
<feature type="domain" description="Tetrapyrrole methylase" evidence="7">
    <location>
        <begin position="6"/>
        <end position="212"/>
    </location>
</feature>
<protein>
    <submittedName>
        <fullName evidence="8">Cobalt-precorrin-3B C(17)-methyltransferase</fullName>
    </submittedName>
</protein>
<dbReference type="Gene3D" id="3.30.950.10">
    <property type="entry name" value="Methyltransferase, Cobalt-precorrin-4 Transmethylase, Domain 2"/>
    <property type="match status" value="2"/>
</dbReference>
<keyword evidence="4 8" id="KW-0808">Transferase</keyword>
<evidence type="ECO:0000313" key="9">
    <source>
        <dbReference type="EMBL" id="KUK97292.1"/>
    </source>
</evidence>
<proteinExistence type="predicted"/>
<name>A0A117LFD6_9EURY</name>
<dbReference type="PATRIC" id="fig|301375.6.peg.364"/>
<dbReference type="InterPro" id="IPR014777">
    <property type="entry name" value="4pyrrole_Mease_sub1"/>
</dbReference>
<dbReference type="CDD" id="cd11646">
    <property type="entry name" value="Precorrin_3B_C17_MT"/>
    <property type="match status" value="1"/>
</dbReference>
<dbReference type="InterPro" id="IPR035996">
    <property type="entry name" value="4pyrrol_Methylase_sf"/>
</dbReference>
<evidence type="ECO:0000256" key="2">
    <source>
        <dbReference type="ARBA" id="ARBA00022573"/>
    </source>
</evidence>
<dbReference type="InterPro" id="IPR006363">
    <property type="entry name" value="Cbl_synth_CobJ/CibH_dom"/>
</dbReference>
<keyword evidence="3 8" id="KW-0489">Methyltransferase</keyword>
<accession>A0A117LFD6</accession>
<dbReference type="AlphaFoldDB" id="A0A117LFD6"/>
<evidence type="ECO:0000256" key="5">
    <source>
        <dbReference type="ARBA" id="ARBA00022691"/>
    </source>
</evidence>
<gene>
    <name evidence="8" type="ORF">XD72_1464</name>
    <name evidence="9" type="ORF">XE07_0447</name>
</gene>
<evidence type="ECO:0000259" key="7">
    <source>
        <dbReference type="Pfam" id="PF00590"/>
    </source>
</evidence>
<dbReference type="SUPFAM" id="SSF53790">
    <property type="entry name" value="Tetrapyrrole methylase"/>
    <property type="match status" value="2"/>
</dbReference>
<comment type="caution">
    <text evidence="8">The sequence shown here is derived from an EMBL/GenBank/DDBJ whole genome shotgun (WGS) entry which is preliminary data.</text>
</comment>
<dbReference type="Pfam" id="PF00590">
    <property type="entry name" value="TP_methylase"/>
    <property type="match status" value="2"/>
</dbReference>
<dbReference type="GO" id="GO:0032259">
    <property type="term" value="P:methylation"/>
    <property type="evidence" value="ECO:0007669"/>
    <property type="project" value="UniProtKB-KW"/>
</dbReference>
<dbReference type="GO" id="GO:0008168">
    <property type="term" value="F:methyltransferase activity"/>
    <property type="evidence" value="ECO:0007669"/>
    <property type="project" value="UniProtKB-KW"/>
</dbReference>
<evidence type="ECO:0000256" key="3">
    <source>
        <dbReference type="ARBA" id="ARBA00022603"/>
    </source>
</evidence>
<keyword evidence="2" id="KW-0169">Cobalamin biosynthesis</keyword>
<evidence type="ECO:0000313" key="8">
    <source>
        <dbReference type="EMBL" id="KUK44140.1"/>
    </source>
</evidence>
<organism evidence="8 11">
    <name type="scientific">Methanothrix harundinacea</name>
    <dbReference type="NCBI Taxonomy" id="301375"/>
    <lineage>
        <taxon>Archaea</taxon>
        <taxon>Methanobacteriati</taxon>
        <taxon>Methanobacteriota</taxon>
        <taxon>Stenosarchaea group</taxon>
        <taxon>Methanomicrobia</taxon>
        <taxon>Methanotrichales</taxon>
        <taxon>Methanotrichaceae</taxon>
        <taxon>Methanothrix</taxon>
    </lineage>
</organism>
<evidence type="ECO:0000256" key="4">
    <source>
        <dbReference type="ARBA" id="ARBA00022679"/>
    </source>
</evidence>
<dbReference type="EMBL" id="LGHB01000003">
    <property type="protein sequence ID" value="KUK97292.1"/>
    <property type="molecule type" value="Genomic_DNA"/>
</dbReference>
<dbReference type="Gene3D" id="3.40.1010.10">
    <property type="entry name" value="Cobalt-precorrin-4 Transmethylase, Domain 1"/>
    <property type="match status" value="2"/>
</dbReference>
<reference evidence="9" key="1">
    <citation type="journal article" date="2015" name="MBio">
        <title>Genome-resolved metagenomic analysis reveals roles for candidate phyla and other microbial community members in biogeochemical transformations in oil reservoirs.</title>
        <authorList>
            <person name="Hu P."/>
            <person name="Tom L."/>
            <person name="Singh A."/>
            <person name="Thomas B.C."/>
            <person name="Baker B.J."/>
            <person name="Piceno Y.M."/>
            <person name="Andersen G.L."/>
            <person name="Banfield J.F."/>
        </authorList>
    </citation>
    <scope>NUCLEOTIDE SEQUENCE [LARGE SCALE GENOMIC DNA]</scope>
    <source>
        <strain evidence="9">56_747</strain>
    </source>
</reference>
<evidence type="ECO:0000313" key="10">
    <source>
        <dbReference type="Proteomes" id="UP000053961"/>
    </source>
</evidence>
<dbReference type="GO" id="GO:0009236">
    <property type="term" value="P:cobalamin biosynthetic process"/>
    <property type="evidence" value="ECO:0007669"/>
    <property type="project" value="UniProtKB-UniPathway"/>
</dbReference>
<evidence type="ECO:0000256" key="6">
    <source>
        <dbReference type="SAM" id="MobiDB-lite"/>
    </source>
</evidence>
<dbReference type="Proteomes" id="UP000053961">
    <property type="component" value="Unassembled WGS sequence"/>
</dbReference>
<feature type="domain" description="Tetrapyrrole methylase" evidence="7">
    <location>
        <begin position="263"/>
        <end position="457"/>
    </location>
</feature>
<reference evidence="10 11" key="2">
    <citation type="journal article" date="2015" name="MBio">
        <title>Genome-Resolved Metagenomic Analysis Reveals Roles for Candidate Phyla and Other Microbial Community Members in Biogeochemical Transformations in Oil Reservoirs.</title>
        <authorList>
            <person name="Hu P."/>
            <person name="Tom L."/>
            <person name="Singh A."/>
            <person name="Thomas B.C."/>
            <person name="Baker B.J."/>
            <person name="Piceno Y.M."/>
            <person name="Andersen G.L."/>
            <person name="Banfield J.F."/>
        </authorList>
    </citation>
    <scope>NUCLEOTIDE SEQUENCE [LARGE SCALE GENOMIC DNA]</scope>
    <source>
        <strain evidence="8">57_489</strain>
    </source>
</reference>
<dbReference type="EMBL" id="LGFT01000033">
    <property type="protein sequence ID" value="KUK44140.1"/>
    <property type="molecule type" value="Genomic_DNA"/>
</dbReference>
<feature type="region of interest" description="Disordered" evidence="6">
    <location>
        <begin position="239"/>
        <end position="262"/>
    </location>
</feature>
<dbReference type="UniPathway" id="UPA00148"/>
<dbReference type="PANTHER" id="PTHR47036">
    <property type="entry name" value="COBALT-FACTOR III C(17)-METHYLTRANSFERASE-RELATED"/>
    <property type="match status" value="1"/>
</dbReference>
<comment type="pathway">
    <text evidence="1">Cofactor biosynthesis; adenosylcobalamin biosynthesis.</text>
</comment>